<dbReference type="PANTHER" id="PTHR11934">
    <property type="entry name" value="RIBOSE-5-PHOSPHATE ISOMERASE"/>
    <property type="match status" value="1"/>
</dbReference>
<dbReference type="GO" id="GO:0009052">
    <property type="term" value="P:pentose-phosphate shunt, non-oxidative branch"/>
    <property type="evidence" value="ECO:0007669"/>
    <property type="project" value="UniProtKB-UniRule"/>
</dbReference>
<dbReference type="NCBIfam" id="TIGR00021">
    <property type="entry name" value="rpiA"/>
    <property type="match status" value="1"/>
</dbReference>
<organism evidence="4 5">
    <name type="scientific">Neisseria wadsworthii 9715</name>
    <dbReference type="NCBI Taxonomy" id="1030841"/>
    <lineage>
        <taxon>Bacteria</taxon>
        <taxon>Pseudomonadati</taxon>
        <taxon>Pseudomonadota</taxon>
        <taxon>Betaproteobacteria</taxon>
        <taxon>Neisseriales</taxon>
        <taxon>Neisseriaceae</taxon>
        <taxon>Neisseria</taxon>
    </lineage>
</organism>
<dbReference type="InterPro" id="IPR004788">
    <property type="entry name" value="Ribose5P_isomerase_type_A"/>
</dbReference>
<keyword evidence="2 3" id="KW-0413">Isomerase</keyword>
<dbReference type="SUPFAM" id="SSF100950">
    <property type="entry name" value="NagB/RpiA/CoA transferase-like"/>
    <property type="match status" value="1"/>
</dbReference>
<proteinExistence type="inferred from homology"/>
<dbReference type="PANTHER" id="PTHR11934:SF0">
    <property type="entry name" value="RIBOSE-5-PHOSPHATE ISOMERASE"/>
    <property type="match status" value="1"/>
</dbReference>
<feature type="active site" description="Proton acceptor" evidence="3">
    <location>
        <position position="116"/>
    </location>
</feature>
<dbReference type="GO" id="GO:0004751">
    <property type="term" value="F:ribose-5-phosphate isomerase activity"/>
    <property type="evidence" value="ECO:0007669"/>
    <property type="project" value="UniProtKB-UniRule"/>
</dbReference>
<dbReference type="GO" id="GO:0005829">
    <property type="term" value="C:cytosol"/>
    <property type="evidence" value="ECO:0007669"/>
    <property type="project" value="TreeGrafter"/>
</dbReference>
<evidence type="ECO:0000256" key="3">
    <source>
        <dbReference type="HAMAP-Rule" id="MF_00170"/>
    </source>
</evidence>
<evidence type="ECO:0000256" key="1">
    <source>
        <dbReference type="ARBA" id="ARBA00001713"/>
    </source>
</evidence>
<dbReference type="InterPro" id="IPR037171">
    <property type="entry name" value="NagB/RpiA_transferase-like"/>
</dbReference>
<evidence type="ECO:0000313" key="5">
    <source>
        <dbReference type="Proteomes" id="UP000005336"/>
    </source>
</evidence>
<comment type="pathway">
    <text evidence="3">Carbohydrate degradation; pentose phosphate pathway; D-ribose 5-phosphate from D-ribulose 5-phosphate (non-oxidative stage): step 1/1.</text>
</comment>
<dbReference type="PATRIC" id="fig|1030841.3.peg.2054"/>
<comment type="subunit">
    <text evidence="3">Homodimer.</text>
</comment>
<dbReference type="Gene3D" id="3.40.50.1360">
    <property type="match status" value="1"/>
</dbReference>
<dbReference type="CDD" id="cd01398">
    <property type="entry name" value="RPI_A"/>
    <property type="match status" value="1"/>
</dbReference>
<accession>G4CSK2</accession>
<dbReference type="InterPro" id="IPR020672">
    <property type="entry name" value="Ribose5P_isomerase_typA_subgr"/>
</dbReference>
<name>G4CSK2_9NEIS</name>
<dbReference type="NCBIfam" id="NF001924">
    <property type="entry name" value="PRK00702.1"/>
    <property type="match status" value="1"/>
</dbReference>
<reference evidence="4 5" key="1">
    <citation type="submission" date="2011-06" db="EMBL/GenBank/DDBJ databases">
        <authorList>
            <person name="Muzny D."/>
            <person name="Qin X."/>
            <person name="Deng J."/>
            <person name="Jiang H."/>
            <person name="Liu Y."/>
            <person name="Qu J."/>
            <person name="Song X.-Z."/>
            <person name="Zhang L."/>
            <person name="Thornton R."/>
            <person name="Coyle M."/>
            <person name="Francisco L."/>
            <person name="Jackson L."/>
            <person name="Javaid M."/>
            <person name="Korchina V."/>
            <person name="Kovar C."/>
            <person name="Mata R."/>
            <person name="Mathew T."/>
            <person name="Ngo R."/>
            <person name="Nguyen L."/>
            <person name="Nguyen N."/>
            <person name="Okwuonu G."/>
            <person name="Ongeri F."/>
            <person name="Pham C."/>
            <person name="Simmons D."/>
            <person name="Wilczek-Boney K."/>
            <person name="Hale W."/>
            <person name="Jakkamsetti A."/>
            <person name="Pham P."/>
            <person name="Ruth R."/>
            <person name="San Lucas F."/>
            <person name="Warren J."/>
            <person name="Zhang J."/>
            <person name="Zhao Z."/>
            <person name="Zhou C."/>
            <person name="Zhu D."/>
            <person name="Lee S."/>
            <person name="Bess C."/>
            <person name="Blankenburg K."/>
            <person name="Forbes L."/>
            <person name="Fu Q."/>
            <person name="Gubbala S."/>
            <person name="Hirani K."/>
            <person name="Jayaseelan J.C."/>
            <person name="Lara F."/>
            <person name="Munidasa M."/>
            <person name="Palculict T."/>
            <person name="Patil S."/>
            <person name="Pu L.-L."/>
            <person name="Saada N."/>
            <person name="Tang L."/>
            <person name="Weissenberger G."/>
            <person name="Zhu Y."/>
            <person name="Hemphill L."/>
            <person name="Shang Y."/>
            <person name="Youmans B."/>
            <person name="Ayvaz T."/>
            <person name="Ross M."/>
            <person name="Santibanez J."/>
            <person name="Aqrawi P."/>
            <person name="Gross S."/>
            <person name="Joshi V."/>
            <person name="Fowler G."/>
            <person name="Nazareth L."/>
            <person name="Reid J."/>
            <person name="Worley K."/>
            <person name="Petrosino J."/>
            <person name="Highlander S."/>
            <person name="Gibbs R."/>
        </authorList>
    </citation>
    <scope>NUCLEOTIDE SEQUENCE [LARGE SCALE GENOMIC DNA]</scope>
    <source>
        <strain evidence="4 5">9715</strain>
    </source>
</reference>
<dbReference type="FunFam" id="3.40.50.1360:FF:000001">
    <property type="entry name" value="Ribose-5-phosphate isomerase A"/>
    <property type="match status" value="1"/>
</dbReference>
<dbReference type="Proteomes" id="UP000005336">
    <property type="component" value="Unassembled WGS sequence"/>
</dbReference>
<feature type="binding site" evidence="3">
    <location>
        <position position="134"/>
    </location>
    <ligand>
        <name>substrate</name>
    </ligand>
</feature>
<protein>
    <recommendedName>
        <fullName evidence="3">Ribose-5-phosphate isomerase A</fullName>
        <ecNumber evidence="3">5.3.1.6</ecNumber>
    </recommendedName>
    <alternativeName>
        <fullName evidence="3">Phosphoriboisomerase A</fullName>
        <shortName evidence="3">PRI</shortName>
    </alternativeName>
</protein>
<dbReference type="Pfam" id="PF06026">
    <property type="entry name" value="Rib_5-P_isom_A"/>
    <property type="match status" value="1"/>
</dbReference>
<dbReference type="Gene3D" id="3.30.70.260">
    <property type="match status" value="1"/>
</dbReference>
<dbReference type="EMBL" id="AGAZ01000069">
    <property type="protein sequence ID" value="EGZ44648.1"/>
    <property type="molecule type" value="Genomic_DNA"/>
</dbReference>
<sequence length="233" mass="25209">MFIDTWSLGEIFMATQDELKCMAAEKAVDFIPENEYIGIGTGSTVNYFIKALAVSGKKIKGAVSTSQKTSELMAEYGIPEVELGDVSRLAVYVDGADEINHTLQMIKGGGAAHLPEKIVASASDLFICIADESKYVTRLGKFPLPVEVVPMARSLVSRRLVALGGEPELRLGCHTWHDNLIVDVHGLDLSKPLTMEETINNIPGVVENGIFARNAADILILGRPTGAEVIKIR</sequence>
<dbReference type="EC" id="5.3.1.6" evidence="3"/>
<gene>
    <name evidence="3 4" type="primary">rpiA</name>
    <name evidence="4" type="ORF">HMPREF9370_2062</name>
</gene>
<comment type="similarity">
    <text evidence="3">Belongs to the ribose 5-phosphate isomerase family.</text>
</comment>
<dbReference type="HOGENOM" id="CLU_056590_1_1_4"/>
<feature type="binding site" evidence="3">
    <location>
        <begin position="41"/>
        <end position="44"/>
    </location>
    <ligand>
        <name>substrate</name>
    </ligand>
</feature>
<evidence type="ECO:0000313" key="4">
    <source>
        <dbReference type="EMBL" id="EGZ44648.1"/>
    </source>
</evidence>
<dbReference type="GO" id="GO:0006014">
    <property type="term" value="P:D-ribose metabolic process"/>
    <property type="evidence" value="ECO:0007669"/>
    <property type="project" value="TreeGrafter"/>
</dbReference>
<comment type="caution">
    <text evidence="4">The sequence shown here is derived from an EMBL/GenBank/DDBJ whole genome shotgun (WGS) entry which is preliminary data.</text>
</comment>
<dbReference type="AlphaFoldDB" id="G4CSK2"/>
<comment type="catalytic activity">
    <reaction evidence="1 3">
        <text>aldehydo-D-ribose 5-phosphate = D-ribulose 5-phosphate</text>
        <dbReference type="Rhea" id="RHEA:14657"/>
        <dbReference type="ChEBI" id="CHEBI:58121"/>
        <dbReference type="ChEBI" id="CHEBI:58273"/>
        <dbReference type="EC" id="5.3.1.6"/>
    </reaction>
</comment>
<feature type="binding site" evidence="3">
    <location>
        <begin position="107"/>
        <end position="110"/>
    </location>
    <ligand>
        <name>substrate</name>
    </ligand>
</feature>
<keyword evidence="5" id="KW-1185">Reference proteome</keyword>
<feature type="binding site" evidence="3">
    <location>
        <begin position="94"/>
        <end position="97"/>
    </location>
    <ligand>
        <name>substrate</name>
    </ligand>
</feature>
<dbReference type="UniPathway" id="UPA00115">
    <property type="reaction ID" value="UER00412"/>
</dbReference>
<dbReference type="SUPFAM" id="SSF75445">
    <property type="entry name" value="D-ribose-5-phosphate isomerase (RpiA), lid domain"/>
    <property type="match status" value="1"/>
</dbReference>
<dbReference type="HAMAP" id="MF_00170">
    <property type="entry name" value="Rib_5P_isom_A"/>
    <property type="match status" value="1"/>
</dbReference>
<dbReference type="STRING" id="1030841.HMPREF9370_2062"/>
<evidence type="ECO:0000256" key="2">
    <source>
        <dbReference type="ARBA" id="ARBA00023235"/>
    </source>
</evidence>
<comment type="function">
    <text evidence="3">Catalyzes the reversible conversion of ribose-5-phosphate to ribulose 5-phosphate.</text>
</comment>